<organism evidence="1">
    <name type="scientific">human gut metagenome</name>
    <dbReference type="NCBI Taxonomy" id="408170"/>
    <lineage>
        <taxon>unclassified sequences</taxon>
        <taxon>metagenomes</taxon>
        <taxon>organismal metagenomes</taxon>
    </lineage>
</organism>
<evidence type="ECO:0000313" key="1">
    <source>
        <dbReference type="EMBL" id="ETJ45194.1"/>
    </source>
</evidence>
<comment type="caution">
    <text evidence="1">The sequence shown here is derived from an EMBL/GenBank/DDBJ whole genome shotgun (WGS) entry which is preliminary data.</text>
</comment>
<sequence length="36" mass="4415">HNKDAKSVTWNKLVESFTQEFSRFYMRLSDYKTEDL</sequence>
<feature type="non-terminal residue" evidence="1">
    <location>
        <position position="1"/>
    </location>
</feature>
<protein>
    <submittedName>
        <fullName evidence="1">Uncharacterized protein</fullName>
    </submittedName>
</protein>
<gene>
    <name evidence="1" type="ORF">Q604_UNBC00803G0001</name>
</gene>
<reference evidence="1" key="1">
    <citation type="submission" date="2013-12" db="EMBL/GenBank/DDBJ databases">
        <title>A Varibaculum cambriense genome reconstructed from a premature infant gut community with otherwise low bacterial novelty that shifts toward anaerobic metabolism during the third week of life.</title>
        <authorList>
            <person name="Brown C.T."/>
            <person name="Sharon I."/>
            <person name="Thomas B.C."/>
            <person name="Castelle C.J."/>
            <person name="Morowitz M.J."/>
            <person name="Banfield J.F."/>
        </authorList>
    </citation>
    <scope>NUCLEOTIDE SEQUENCE</scope>
</reference>
<dbReference type="AlphaFoldDB" id="W1YVI5"/>
<accession>W1YVI5</accession>
<name>W1YVI5_9ZZZZ</name>
<proteinExistence type="predicted"/>
<dbReference type="EMBL" id="AZMM01000803">
    <property type="protein sequence ID" value="ETJ45194.1"/>
    <property type="molecule type" value="Genomic_DNA"/>
</dbReference>